<dbReference type="PANTHER" id="PTHR30222:SF17">
    <property type="entry name" value="SPERMIDINE_PUTRESCINE-BINDING PERIPLASMIC PROTEIN"/>
    <property type="match status" value="1"/>
</dbReference>
<dbReference type="eggNOG" id="COG0687">
    <property type="taxonomic scope" value="Bacteria"/>
</dbReference>
<name>D3FBH9_CONWI</name>
<dbReference type="CDD" id="cd13590">
    <property type="entry name" value="PBP2_PotD_PotF_like"/>
    <property type="match status" value="1"/>
</dbReference>
<dbReference type="KEGG" id="cwo:Cwoe_0915"/>
<reference evidence="5 6" key="1">
    <citation type="journal article" date="2010" name="Stand. Genomic Sci.">
        <title>Complete genome sequence of Conexibacter woesei type strain (ID131577).</title>
        <authorList>
            <person name="Pukall R."/>
            <person name="Lapidus A."/>
            <person name="Glavina Del Rio T."/>
            <person name="Copeland A."/>
            <person name="Tice H."/>
            <person name="Cheng J.-F."/>
            <person name="Lucas S."/>
            <person name="Chen F."/>
            <person name="Nolan M."/>
            <person name="Bruce D."/>
            <person name="Goodwin L."/>
            <person name="Pitluck S."/>
            <person name="Mavromatis K."/>
            <person name="Ivanova N."/>
            <person name="Ovchinnikova G."/>
            <person name="Pati A."/>
            <person name="Chen A."/>
            <person name="Palaniappan K."/>
            <person name="Land M."/>
            <person name="Hauser L."/>
            <person name="Chang Y.-J."/>
            <person name="Jeffries C.D."/>
            <person name="Chain P."/>
            <person name="Meincke L."/>
            <person name="Sims D."/>
            <person name="Brettin T."/>
            <person name="Detter J.C."/>
            <person name="Rohde M."/>
            <person name="Goeker M."/>
            <person name="Bristow J."/>
            <person name="Eisen J.A."/>
            <person name="Markowitz V."/>
            <person name="Kyrpides N.C."/>
            <person name="Klenk H.-P."/>
            <person name="Hugenholtz P."/>
        </authorList>
    </citation>
    <scope>NUCLEOTIDE SEQUENCE [LARGE SCALE GENOMIC DNA]</scope>
    <source>
        <strain evidence="6">DSM 14684 / CIP 108061 / JCM 11494 / NBRC 100937 / ID131577</strain>
    </source>
</reference>
<protein>
    <submittedName>
        <fullName evidence="5">Extracellular solute-binding protein family 1</fullName>
    </submittedName>
</protein>
<comment type="subcellular location">
    <subcellularLocation>
        <location evidence="1">Periplasm</location>
    </subcellularLocation>
</comment>
<sequence length="407" mass="45641">MSEEPDRAQVERAVERFFAEERLSRRRFLGRGASAVLMAGGLASVLSACGIDGTAARNLADLQREATTVRHPRTAIGDWTFSNWPLYVDKSILKRFDDEYGGHCKYVEEINDNNEFYGKVRQQLAQGVPIGRDIVTLTDYMASRWVRFGYVTPIDKGNVPNMRRLVPNLRSISYDPKRQFTLPWQSGAIGLGYDIEQTGGEISSVRDLFDPRWKGRVTMFSEPYDSAGTVLLGEGIDASRATLDQQLSAIERIGKANDAGQFRRFTGNDYTTDLTKGNIAIALAYSGDLVQLQSDNPNLRFAYPEEGAMLFTDNMMLPAHVEHAYAAETMMNYVYEPEVAAIICAYVNYISPVDGIKPLLERTNPDIAANELIFPPEDVRRKLYPYPTFSTQQEQTMYEAMAKVTGA</sequence>
<dbReference type="PANTHER" id="PTHR30222">
    <property type="entry name" value="SPERMIDINE/PUTRESCINE-BINDING PERIPLASMIC PROTEIN"/>
    <property type="match status" value="1"/>
</dbReference>
<keyword evidence="3" id="KW-0732">Signal</keyword>
<dbReference type="Proteomes" id="UP000008229">
    <property type="component" value="Chromosome"/>
</dbReference>
<organism evidence="5 6">
    <name type="scientific">Conexibacter woesei (strain DSM 14684 / CCUG 47730 / CIP 108061 / JCM 11494 / NBRC 100937 / ID131577)</name>
    <dbReference type="NCBI Taxonomy" id="469383"/>
    <lineage>
        <taxon>Bacteria</taxon>
        <taxon>Bacillati</taxon>
        <taxon>Actinomycetota</taxon>
        <taxon>Thermoleophilia</taxon>
        <taxon>Solirubrobacterales</taxon>
        <taxon>Conexibacteraceae</taxon>
        <taxon>Conexibacter</taxon>
    </lineage>
</organism>
<dbReference type="EMBL" id="CP001854">
    <property type="protein sequence ID" value="ADB49348.1"/>
    <property type="molecule type" value="Genomic_DNA"/>
</dbReference>
<dbReference type="AlphaFoldDB" id="D3FBH9"/>
<dbReference type="Gene3D" id="3.40.190.10">
    <property type="entry name" value="Periplasmic binding protein-like II"/>
    <property type="match status" value="2"/>
</dbReference>
<evidence type="ECO:0000256" key="1">
    <source>
        <dbReference type="ARBA" id="ARBA00004418"/>
    </source>
</evidence>
<accession>D3FBH9</accession>
<evidence type="ECO:0000256" key="3">
    <source>
        <dbReference type="ARBA" id="ARBA00022729"/>
    </source>
</evidence>
<dbReference type="GO" id="GO:0019808">
    <property type="term" value="F:polyamine binding"/>
    <property type="evidence" value="ECO:0007669"/>
    <property type="project" value="InterPro"/>
</dbReference>
<evidence type="ECO:0000256" key="2">
    <source>
        <dbReference type="ARBA" id="ARBA00022448"/>
    </source>
</evidence>
<proteinExistence type="predicted"/>
<dbReference type="GO" id="GO:0042597">
    <property type="term" value="C:periplasmic space"/>
    <property type="evidence" value="ECO:0007669"/>
    <property type="project" value="UniProtKB-SubCell"/>
</dbReference>
<keyword evidence="2" id="KW-0813">Transport</keyword>
<keyword evidence="4" id="KW-0574">Periplasm</keyword>
<dbReference type="InterPro" id="IPR006311">
    <property type="entry name" value="TAT_signal"/>
</dbReference>
<dbReference type="PROSITE" id="PS51318">
    <property type="entry name" value="TAT"/>
    <property type="match status" value="1"/>
</dbReference>
<dbReference type="Pfam" id="PF13343">
    <property type="entry name" value="SBP_bac_6"/>
    <property type="match status" value="1"/>
</dbReference>
<dbReference type="InterPro" id="IPR001188">
    <property type="entry name" value="Sperm_putr-bd"/>
</dbReference>
<dbReference type="OrthoDB" id="9813777at2"/>
<dbReference type="PRINTS" id="PR00909">
    <property type="entry name" value="SPERMDNBNDNG"/>
</dbReference>
<keyword evidence="6" id="KW-1185">Reference proteome</keyword>
<dbReference type="RefSeq" id="WP_012932401.1">
    <property type="nucleotide sequence ID" value="NC_013739.1"/>
</dbReference>
<dbReference type="HOGENOM" id="CLU_026974_1_2_11"/>
<dbReference type="GO" id="GO:0015846">
    <property type="term" value="P:polyamine transport"/>
    <property type="evidence" value="ECO:0007669"/>
    <property type="project" value="InterPro"/>
</dbReference>
<evidence type="ECO:0000313" key="6">
    <source>
        <dbReference type="Proteomes" id="UP000008229"/>
    </source>
</evidence>
<dbReference type="STRING" id="469383.Cwoe_0915"/>
<evidence type="ECO:0000256" key="4">
    <source>
        <dbReference type="ARBA" id="ARBA00022764"/>
    </source>
</evidence>
<reference evidence="6" key="2">
    <citation type="submission" date="2010-01" db="EMBL/GenBank/DDBJ databases">
        <title>The complete genome of Conexibacter woesei DSM 14684.</title>
        <authorList>
            <consortium name="US DOE Joint Genome Institute (JGI-PGF)"/>
            <person name="Lucas S."/>
            <person name="Copeland A."/>
            <person name="Lapidus A."/>
            <person name="Glavina del Rio T."/>
            <person name="Dalin E."/>
            <person name="Tice H."/>
            <person name="Bruce D."/>
            <person name="Goodwin L."/>
            <person name="Pitluck S."/>
            <person name="Kyrpides N."/>
            <person name="Mavromatis K."/>
            <person name="Ivanova N."/>
            <person name="Mikhailova N."/>
            <person name="Chertkov O."/>
            <person name="Brettin T."/>
            <person name="Detter J.C."/>
            <person name="Han C."/>
            <person name="Larimer F."/>
            <person name="Land M."/>
            <person name="Hauser L."/>
            <person name="Markowitz V."/>
            <person name="Cheng J.-F."/>
            <person name="Hugenholtz P."/>
            <person name="Woyke T."/>
            <person name="Wu D."/>
            <person name="Pukall R."/>
            <person name="Steenblock K."/>
            <person name="Schneider S."/>
            <person name="Klenk H.-P."/>
            <person name="Eisen J.A."/>
        </authorList>
    </citation>
    <scope>NUCLEOTIDE SEQUENCE [LARGE SCALE GENOMIC DNA]</scope>
    <source>
        <strain evidence="6">DSM 14684 / CIP 108061 / JCM 11494 / NBRC 100937 / ID131577</strain>
    </source>
</reference>
<gene>
    <name evidence="5" type="ordered locus">Cwoe_0915</name>
</gene>
<evidence type="ECO:0000313" key="5">
    <source>
        <dbReference type="EMBL" id="ADB49348.1"/>
    </source>
</evidence>
<dbReference type="SUPFAM" id="SSF53850">
    <property type="entry name" value="Periplasmic binding protein-like II"/>
    <property type="match status" value="1"/>
</dbReference>